<comment type="caution">
    <text evidence="2">The sequence shown here is derived from an EMBL/GenBank/DDBJ whole genome shotgun (WGS) entry which is preliminary data.</text>
</comment>
<gene>
    <name evidence="2" type="ORF">J1C48_16445</name>
</gene>
<proteinExistence type="predicted"/>
<evidence type="ECO:0000256" key="1">
    <source>
        <dbReference type="SAM" id="SignalP"/>
    </source>
</evidence>
<dbReference type="AlphaFoldDB" id="A0A939FYZ7"/>
<keyword evidence="3" id="KW-1185">Reference proteome</keyword>
<dbReference type="RefSeq" id="WP_207259081.1">
    <property type="nucleotide sequence ID" value="NZ_JAFMPP010000016.1"/>
</dbReference>
<dbReference type="EMBL" id="JAFMPP010000016">
    <property type="protein sequence ID" value="MBO0664170.1"/>
    <property type="molecule type" value="Genomic_DNA"/>
</dbReference>
<feature type="chain" id="PRO_5037620627" evidence="1">
    <location>
        <begin position="19"/>
        <end position="168"/>
    </location>
</feature>
<reference evidence="2" key="1">
    <citation type="submission" date="2021-03" db="EMBL/GenBank/DDBJ databases">
        <title>Whole genome sequence of Jiella sp. CQZ9-1.</title>
        <authorList>
            <person name="Tuo L."/>
        </authorList>
    </citation>
    <scope>NUCLEOTIDE SEQUENCE</scope>
    <source>
        <strain evidence="2">CQZ9-1</strain>
    </source>
</reference>
<name>A0A939FYZ7_9HYPH</name>
<evidence type="ECO:0000313" key="3">
    <source>
        <dbReference type="Proteomes" id="UP000664122"/>
    </source>
</evidence>
<accession>A0A939FYZ7</accession>
<sequence length="168" mass="18065">MRLAVAILATLGVLPAQAGWRQTEWGESLAAVRAVLPAARSTTAATRRNGAMRLFGVPMLVLGTTADGAPATLSFYFADGKLTAVKMTVVAPTDPAKLDGAAEWLLSQYGSPVHEDRYIAGDCATTLVLWRDVTHDMLVSEFAARCIRRADEMRVFYAPISTAETDGY</sequence>
<protein>
    <submittedName>
        <fullName evidence="2">Uncharacterized protein</fullName>
    </submittedName>
</protein>
<dbReference type="Proteomes" id="UP000664122">
    <property type="component" value="Unassembled WGS sequence"/>
</dbReference>
<evidence type="ECO:0000313" key="2">
    <source>
        <dbReference type="EMBL" id="MBO0664170.1"/>
    </source>
</evidence>
<organism evidence="2 3">
    <name type="scientific">Jiella flava</name>
    <dbReference type="NCBI Taxonomy" id="2816857"/>
    <lineage>
        <taxon>Bacteria</taxon>
        <taxon>Pseudomonadati</taxon>
        <taxon>Pseudomonadota</taxon>
        <taxon>Alphaproteobacteria</taxon>
        <taxon>Hyphomicrobiales</taxon>
        <taxon>Aurantimonadaceae</taxon>
        <taxon>Jiella</taxon>
    </lineage>
</organism>
<keyword evidence="1" id="KW-0732">Signal</keyword>
<feature type="signal peptide" evidence="1">
    <location>
        <begin position="1"/>
        <end position="18"/>
    </location>
</feature>